<keyword evidence="9" id="KW-1185">Reference proteome</keyword>
<reference evidence="8 9" key="1">
    <citation type="submission" date="2016-06" db="EMBL/GenBank/DDBJ databases">
        <title>Complete genome sequences of Bordetella bronchialis and Bordetella flabilis.</title>
        <authorList>
            <person name="LiPuma J.J."/>
            <person name="Spilker T."/>
        </authorList>
    </citation>
    <scope>NUCLEOTIDE SEQUENCE [LARGE SCALE GENOMIC DNA]</scope>
    <source>
        <strain evidence="8 9">AU10664</strain>
    </source>
</reference>
<protein>
    <submittedName>
        <fullName evidence="8">ABC transporter permease</fullName>
    </submittedName>
</protein>
<evidence type="ECO:0000259" key="7">
    <source>
        <dbReference type="Pfam" id="PF02687"/>
    </source>
</evidence>
<proteinExistence type="predicted"/>
<dbReference type="EMBL" id="CP016172">
    <property type="protein sequence ID" value="ANN80359.1"/>
    <property type="molecule type" value="Genomic_DNA"/>
</dbReference>
<gene>
    <name evidence="8" type="ORF">BAU07_09145</name>
</gene>
<accession>A0A193GM50</accession>
<sequence>MHGFRLGLRTLLRDARAGELRLLLIALVVAVAAVTSVGFLADRVGRALERNAAQMLGADVVLDADEPIPPAFERQALDGGLTLVHTFQFPSMASAGQASQLVSLKAVEPGYPLRGSLRTAMQPAGQEAATRDIPAPGTVWVDPQLLSALGARVGDMVGLGDARFRIARVVTYEPDRGMQFVNLAPRVLMRADDLPSTGLLAPGSRIDYGLLAAGDARAVAGYSAWLQANLQRGQKIATVESGRPEIRRVLDRAQRFLSLVALLAVLISAVAVALAASRFMLRHRDGIAVMRCLGATQGQIARLLTVEFALVGLAGSAIGGLVGYVVHLGLVTMLGAMLDTALPQPSVVPAAQGLATGIWLLLGFALPSLAQLRHVPPARVLRRDLTGARMGSALGYAVGAAGFALLIWWFAGDIRLGAVIAGGFMGAFAAFALVAWLCVQVLARLRRAASGMPALRFALAGVVRRRAATITQVCALAIGLMALLLLTMTRTDLIAGWQRTLPPDAPNRFLINIQPDQREAVAAALRDAGVGDVTLFPMIRGRLVAVNGRAVSAADYTDDRARRLVDREFNLSYSDRMPSYNTLEAGRWMAPDSREVSMESGISRTLGLNMGDKLTFDIAGQTVDVTVTSLRGVDWDTMRANFFAMLSPGVLASAPQSWITSFHLPASQAELLPRLVQRFPNLTVFDVQAILRQLQGVLDQVVQAVQLLFGFTLAAGVLVLTAALAATRDERVREAAVLRALGATRAQLARAQRVELLAVGGLAGLLGAAGASAVAWALSRQVFDFDITFSLWPWLAGTLAGMLGAWAGGALALRGVLRTPPLVTLREAI</sequence>
<dbReference type="InterPro" id="IPR003838">
    <property type="entry name" value="ABC3_permease_C"/>
</dbReference>
<keyword evidence="4 6" id="KW-1133">Transmembrane helix</keyword>
<dbReference type="PANTHER" id="PTHR30287">
    <property type="entry name" value="MEMBRANE COMPONENT OF PREDICTED ABC SUPERFAMILY METABOLITE UPTAKE TRANSPORTER"/>
    <property type="match status" value="1"/>
</dbReference>
<feature type="transmembrane region" description="Helical" evidence="6">
    <location>
        <begin position="417"/>
        <end position="445"/>
    </location>
</feature>
<organism evidence="8 9">
    <name type="scientific">Bordetella flabilis</name>
    <dbReference type="NCBI Taxonomy" id="463014"/>
    <lineage>
        <taxon>Bacteria</taxon>
        <taxon>Pseudomonadati</taxon>
        <taxon>Pseudomonadota</taxon>
        <taxon>Betaproteobacteria</taxon>
        <taxon>Burkholderiales</taxon>
        <taxon>Alcaligenaceae</taxon>
        <taxon>Bordetella</taxon>
    </lineage>
</organism>
<dbReference type="AlphaFoldDB" id="A0A193GM50"/>
<evidence type="ECO:0000313" key="9">
    <source>
        <dbReference type="Proteomes" id="UP000091926"/>
    </source>
</evidence>
<evidence type="ECO:0000256" key="1">
    <source>
        <dbReference type="ARBA" id="ARBA00004651"/>
    </source>
</evidence>
<keyword evidence="2" id="KW-1003">Cell membrane</keyword>
<dbReference type="Pfam" id="PF02687">
    <property type="entry name" value="FtsX"/>
    <property type="match status" value="2"/>
</dbReference>
<evidence type="ECO:0000256" key="3">
    <source>
        <dbReference type="ARBA" id="ARBA00022692"/>
    </source>
</evidence>
<feature type="transmembrane region" description="Helical" evidence="6">
    <location>
        <begin position="350"/>
        <end position="372"/>
    </location>
</feature>
<dbReference type="KEGG" id="bfz:BAU07_09145"/>
<dbReference type="PANTHER" id="PTHR30287:SF1">
    <property type="entry name" value="INNER MEMBRANE PROTEIN"/>
    <property type="match status" value="1"/>
</dbReference>
<dbReference type="InterPro" id="IPR038766">
    <property type="entry name" value="Membrane_comp_ABC_pdt"/>
</dbReference>
<feature type="transmembrane region" description="Helical" evidence="6">
    <location>
        <begin position="707"/>
        <end position="726"/>
    </location>
</feature>
<evidence type="ECO:0000256" key="6">
    <source>
        <dbReference type="SAM" id="Phobius"/>
    </source>
</evidence>
<feature type="transmembrane region" description="Helical" evidence="6">
    <location>
        <begin position="466"/>
        <end position="486"/>
    </location>
</feature>
<feature type="domain" description="ABC3 transporter permease C-terminal" evidence="7">
    <location>
        <begin position="259"/>
        <end position="364"/>
    </location>
</feature>
<feature type="transmembrane region" description="Helical" evidence="6">
    <location>
        <begin position="308"/>
        <end position="330"/>
    </location>
</feature>
<keyword evidence="3 6" id="KW-0812">Transmembrane</keyword>
<feature type="transmembrane region" description="Helical" evidence="6">
    <location>
        <begin position="20"/>
        <end position="41"/>
    </location>
</feature>
<feature type="domain" description="ABC3 transporter permease C-terminal" evidence="7">
    <location>
        <begin position="708"/>
        <end position="821"/>
    </location>
</feature>
<evidence type="ECO:0000256" key="5">
    <source>
        <dbReference type="ARBA" id="ARBA00023136"/>
    </source>
</evidence>
<dbReference type="GO" id="GO:0005886">
    <property type="term" value="C:plasma membrane"/>
    <property type="evidence" value="ECO:0007669"/>
    <property type="project" value="UniProtKB-SubCell"/>
</dbReference>
<dbReference type="STRING" id="463014.BAU07_09145"/>
<feature type="transmembrane region" description="Helical" evidence="6">
    <location>
        <begin position="756"/>
        <end position="779"/>
    </location>
</feature>
<name>A0A193GM50_9BORD</name>
<comment type="subcellular location">
    <subcellularLocation>
        <location evidence="1">Cell membrane</location>
        <topology evidence="1">Multi-pass membrane protein</topology>
    </subcellularLocation>
</comment>
<keyword evidence="5 6" id="KW-0472">Membrane</keyword>
<feature type="transmembrane region" description="Helical" evidence="6">
    <location>
        <begin position="791"/>
        <end position="813"/>
    </location>
</feature>
<dbReference type="Proteomes" id="UP000091926">
    <property type="component" value="Chromosome"/>
</dbReference>
<feature type="transmembrane region" description="Helical" evidence="6">
    <location>
        <begin position="393"/>
        <end position="411"/>
    </location>
</feature>
<feature type="transmembrane region" description="Helical" evidence="6">
    <location>
        <begin position="256"/>
        <end position="281"/>
    </location>
</feature>
<evidence type="ECO:0000256" key="4">
    <source>
        <dbReference type="ARBA" id="ARBA00022989"/>
    </source>
</evidence>
<evidence type="ECO:0000256" key="2">
    <source>
        <dbReference type="ARBA" id="ARBA00022475"/>
    </source>
</evidence>
<evidence type="ECO:0000313" key="8">
    <source>
        <dbReference type="EMBL" id="ANN80359.1"/>
    </source>
</evidence>